<feature type="compositionally biased region" description="Basic and acidic residues" evidence="4">
    <location>
        <begin position="18"/>
        <end position="36"/>
    </location>
</feature>
<dbReference type="Gene3D" id="1.10.510.10">
    <property type="entry name" value="Transferase(Phosphotransferase) domain 1"/>
    <property type="match status" value="1"/>
</dbReference>
<dbReference type="Proteomes" id="UP000240883">
    <property type="component" value="Unassembled WGS sequence"/>
</dbReference>
<dbReference type="Pfam" id="PF00069">
    <property type="entry name" value="Pkinase"/>
    <property type="match status" value="1"/>
</dbReference>
<dbReference type="GO" id="GO:0005524">
    <property type="term" value="F:ATP binding"/>
    <property type="evidence" value="ECO:0007669"/>
    <property type="project" value="UniProtKB-KW"/>
</dbReference>
<feature type="domain" description="Protein kinase" evidence="5">
    <location>
        <begin position="102"/>
        <end position="317"/>
    </location>
</feature>
<sequence>MNPASEKRVTQIDFSRLEFHPPLESSVRRETAKGLMEEEDNTGSHTGAKNGSEKTGKRSLSPGGKLQTHTRLKHLRLPEIVQSGTRAYEYLKTTHASPWETYEKSYDIRLGADDSFVTVAERRDTRSSTLKRNDPFSELALVKCFSGPNEDKLRRLQQIQNASIVLPLEAFRVDEACYVVFEYMAYSLHYVTGNSRIDEIRLAAIVGQILSGLAYLASEGLEHGSLTCSNILIHPCGDVKIASQECCEPHPHENTESRHIRALGVIVMELMQGYAKEDGAIGIDDLHRWPSDSNAVNFLSTTVTAASVTDLMEHPLLHLPWRKGMLQGLVSFVSIDTRIGRRYPPK</sequence>
<keyword evidence="7" id="KW-1185">Reference proteome</keyword>
<evidence type="ECO:0000256" key="4">
    <source>
        <dbReference type="SAM" id="MobiDB-lite"/>
    </source>
</evidence>
<reference evidence="6 7" key="1">
    <citation type="journal article" date="2018" name="Front. Microbiol.">
        <title>Genome-Wide Analysis of Corynespora cassiicola Leaf Fall Disease Putative Effectors.</title>
        <authorList>
            <person name="Lopez D."/>
            <person name="Ribeiro S."/>
            <person name="Label P."/>
            <person name="Fumanal B."/>
            <person name="Venisse J.S."/>
            <person name="Kohler A."/>
            <person name="de Oliveira R.R."/>
            <person name="Labutti K."/>
            <person name="Lipzen A."/>
            <person name="Lail K."/>
            <person name="Bauer D."/>
            <person name="Ohm R.A."/>
            <person name="Barry K.W."/>
            <person name="Spatafora J."/>
            <person name="Grigoriev I.V."/>
            <person name="Martin F.M."/>
            <person name="Pujade-Renaud V."/>
        </authorList>
    </citation>
    <scope>NUCLEOTIDE SEQUENCE [LARGE SCALE GENOMIC DNA]</scope>
    <source>
        <strain evidence="6 7">Philippines</strain>
    </source>
</reference>
<dbReference type="PANTHER" id="PTHR45832:SF22">
    <property type="entry name" value="SERINE_THREONINE-PROTEIN KINASE SAMKA-RELATED"/>
    <property type="match status" value="1"/>
</dbReference>
<keyword evidence="3" id="KW-0067">ATP-binding</keyword>
<keyword evidence="2" id="KW-0547">Nucleotide-binding</keyword>
<dbReference type="AlphaFoldDB" id="A0A2T2MZ96"/>
<protein>
    <recommendedName>
        <fullName evidence="5">Protein kinase domain-containing protein</fullName>
    </recommendedName>
</protein>
<dbReference type="InterPro" id="IPR051931">
    <property type="entry name" value="PAK3-like"/>
</dbReference>
<dbReference type="STRING" id="1448308.A0A2T2MZ96"/>
<proteinExistence type="inferred from homology"/>
<dbReference type="PANTHER" id="PTHR45832">
    <property type="entry name" value="SERINE/THREONINE-PROTEIN KINASE SAMKA-RELATED-RELATED"/>
    <property type="match status" value="1"/>
</dbReference>
<dbReference type="GO" id="GO:0004672">
    <property type="term" value="F:protein kinase activity"/>
    <property type="evidence" value="ECO:0007669"/>
    <property type="project" value="InterPro"/>
</dbReference>
<evidence type="ECO:0000256" key="2">
    <source>
        <dbReference type="ARBA" id="ARBA00022741"/>
    </source>
</evidence>
<evidence type="ECO:0000313" key="6">
    <source>
        <dbReference type="EMBL" id="PSN58544.1"/>
    </source>
</evidence>
<organism evidence="6 7">
    <name type="scientific">Corynespora cassiicola Philippines</name>
    <dbReference type="NCBI Taxonomy" id="1448308"/>
    <lineage>
        <taxon>Eukaryota</taxon>
        <taxon>Fungi</taxon>
        <taxon>Dikarya</taxon>
        <taxon>Ascomycota</taxon>
        <taxon>Pezizomycotina</taxon>
        <taxon>Dothideomycetes</taxon>
        <taxon>Pleosporomycetidae</taxon>
        <taxon>Pleosporales</taxon>
        <taxon>Corynesporascaceae</taxon>
        <taxon>Corynespora</taxon>
    </lineage>
</organism>
<dbReference type="EMBL" id="KZ678315">
    <property type="protein sequence ID" value="PSN58544.1"/>
    <property type="molecule type" value="Genomic_DNA"/>
</dbReference>
<dbReference type="SUPFAM" id="SSF56112">
    <property type="entry name" value="Protein kinase-like (PK-like)"/>
    <property type="match status" value="1"/>
</dbReference>
<evidence type="ECO:0000313" key="7">
    <source>
        <dbReference type="Proteomes" id="UP000240883"/>
    </source>
</evidence>
<dbReference type="InterPro" id="IPR000719">
    <property type="entry name" value="Prot_kinase_dom"/>
</dbReference>
<dbReference type="OrthoDB" id="3738511at2759"/>
<feature type="region of interest" description="Disordered" evidence="4">
    <location>
        <begin position="18"/>
        <end position="71"/>
    </location>
</feature>
<evidence type="ECO:0000256" key="3">
    <source>
        <dbReference type="ARBA" id="ARBA00022840"/>
    </source>
</evidence>
<comment type="similarity">
    <text evidence="1">Belongs to the protein kinase superfamily. STE Ser/Thr protein kinase family. STE20 subfamily.</text>
</comment>
<dbReference type="SMART" id="SM00220">
    <property type="entry name" value="S_TKc"/>
    <property type="match status" value="1"/>
</dbReference>
<accession>A0A2T2MZ96</accession>
<evidence type="ECO:0000256" key="1">
    <source>
        <dbReference type="ARBA" id="ARBA00008874"/>
    </source>
</evidence>
<evidence type="ECO:0000259" key="5">
    <source>
        <dbReference type="SMART" id="SM00220"/>
    </source>
</evidence>
<dbReference type="InterPro" id="IPR011009">
    <property type="entry name" value="Kinase-like_dom_sf"/>
</dbReference>
<name>A0A2T2MZ96_CORCC</name>
<gene>
    <name evidence="6" type="ORF">BS50DRAFT_682760</name>
</gene>